<dbReference type="EMBL" id="CP076132">
    <property type="protein sequence ID" value="QWG03407.1"/>
    <property type="molecule type" value="Genomic_DNA"/>
</dbReference>
<sequence length="252" mass="28561">MQMQVDQKVKKKENPLWSLVFNIVIPVLILLKLSDDEYLGDLYAMLIALAFPIGYSIYDFKVRKEVSIIAVLGIINVALTGGVKLLNLPPEYIAIKEAMVPFVIAVLIFFSTFTKYPLVNKFIYNDMIMDINKIESKLEETNHQVAFKKLLKNTSFIVAGSFLVSMILNYVIAKAIVVSPANTKDFNDEIAYLQSISFVAIALPSMAFMVVGLWYLTKGITRLTGYEFQEILVGYDEEMEKKKAEEENNLND</sequence>
<accession>A0AAX1N871</accession>
<dbReference type="NCBIfam" id="NF041646">
    <property type="entry name" value="VC0807_fam"/>
    <property type="match status" value="1"/>
</dbReference>
<name>A0AAX1N871_9BACT</name>
<reference evidence="2 3" key="1">
    <citation type="submission" date="2021-05" db="EMBL/GenBank/DDBJ databases">
        <title>Comparative genomic studies on the polysaccharide-degrading batcterial strains of the Flammeovirga genus.</title>
        <authorList>
            <person name="Zewei F."/>
            <person name="Zheng Z."/>
            <person name="Yu L."/>
            <person name="Ruyue G."/>
            <person name="Yanhong M."/>
            <person name="Yuanyuan C."/>
            <person name="Jingyan G."/>
            <person name="Wenjun H."/>
        </authorList>
    </citation>
    <scope>NUCLEOTIDE SEQUENCE [LARGE SCALE GENOMIC DNA]</scope>
    <source>
        <strain evidence="2 3">NBRC:100898</strain>
    </source>
</reference>
<dbReference type="RefSeq" id="WP_169663948.1">
    <property type="nucleotide sequence ID" value="NZ_CP076132.1"/>
</dbReference>
<keyword evidence="1" id="KW-0812">Transmembrane</keyword>
<feature type="transmembrane region" description="Helical" evidence="1">
    <location>
        <begin position="40"/>
        <end position="58"/>
    </location>
</feature>
<proteinExistence type="predicted"/>
<evidence type="ECO:0000313" key="2">
    <source>
        <dbReference type="EMBL" id="QWG03407.1"/>
    </source>
</evidence>
<gene>
    <name evidence="2" type="ORF">KMW28_07430</name>
</gene>
<evidence type="ECO:0000256" key="1">
    <source>
        <dbReference type="SAM" id="Phobius"/>
    </source>
</evidence>
<dbReference type="Proteomes" id="UP000678679">
    <property type="component" value="Chromosome 1"/>
</dbReference>
<keyword evidence="1" id="KW-0472">Membrane</keyword>
<feature type="transmembrane region" description="Helical" evidence="1">
    <location>
        <begin position="156"/>
        <end position="178"/>
    </location>
</feature>
<dbReference type="AlphaFoldDB" id="A0AAX1N871"/>
<feature type="transmembrane region" description="Helical" evidence="1">
    <location>
        <begin position="65"/>
        <end position="86"/>
    </location>
</feature>
<feature type="transmembrane region" description="Helical" evidence="1">
    <location>
        <begin position="190"/>
        <end position="216"/>
    </location>
</feature>
<evidence type="ECO:0000313" key="3">
    <source>
        <dbReference type="Proteomes" id="UP000678679"/>
    </source>
</evidence>
<dbReference type="KEGG" id="fya:KMW28_07430"/>
<keyword evidence="1" id="KW-1133">Transmembrane helix</keyword>
<feature type="transmembrane region" description="Helical" evidence="1">
    <location>
        <begin position="16"/>
        <end position="34"/>
    </location>
</feature>
<protein>
    <submittedName>
        <fullName evidence="2">MFS transporter</fullName>
    </submittedName>
</protein>
<organism evidence="2 3">
    <name type="scientific">Flammeovirga yaeyamensis</name>
    <dbReference type="NCBI Taxonomy" id="367791"/>
    <lineage>
        <taxon>Bacteria</taxon>
        <taxon>Pseudomonadati</taxon>
        <taxon>Bacteroidota</taxon>
        <taxon>Cytophagia</taxon>
        <taxon>Cytophagales</taxon>
        <taxon>Flammeovirgaceae</taxon>
        <taxon>Flammeovirga</taxon>
    </lineage>
</organism>
<keyword evidence="3" id="KW-1185">Reference proteome</keyword>
<feature type="transmembrane region" description="Helical" evidence="1">
    <location>
        <begin position="98"/>
        <end position="119"/>
    </location>
</feature>